<accession>A0A5B7FVA6</accession>
<dbReference type="AlphaFoldDB" id="A0A5B7FVA6"/>
<dbReference type="Proteomes" id="UP000324222">
    <property type="component" value="Unassembled WGS sequence"/>
</dbReference>
<sequence length="29" mass="3192">MSLCPMRSRFSIEAVVGGSKIKPQTSLHM</sequence>
<gene>
    <name evidence="1" type="ORF">E2C01_043063</name>
</gene>
<organism evidence="1 2">
    <name type="scientific">Portunus trituberculatus</name>
    <name type="common">Swimming crab</name>
    <name type="synonym">Neptunus trituberculatus</name>
    <dbReference type="NCBI Taxonomy" id="210409"/>
    <lineage>
        <taxon>Eukaryota</taxon>
        <taxon>Metazoa</taxon>
        <taxon>Ecdysozoa</taxon>
        <taxon>Arthropoda</taxon>
        <taxon>Crustacea</taxon>
        <taxon>Multicrustacea</taxon>
        <taxon>Malacostraca</taxon>
        <taxon>Eumalacostraca</taxon>
        <taxon>Eucarida</taxon>
        <taxon>Decapoda</taxon>
        <taxon>Pleocyemata</taxon>
        <taxon>Brachyura</taxon>
        <taxon>Eubrachyura</taxon>
        <taxon>Portunoidea</taxon>
        <taxon>Portunidae</taxon>
        <taxon>Portuninae</taxon>
        <taxon>Portunus</taxon>
    </lineage>
</organism>
<protein>
    <submittedName>
        <fullName evidence="1">Uncharacterized protein</fullName>
    </submittedName>
</protein>
<keyword evidence="2" id="KW-1185">Reference proteome</keyword>
<evidence type="ECO:0000313" key="2">
    <source>
        <dbReference type="Proteomes" id="UP000324222"/>
    </source>
</evidence>
<name>A0A5B7FVA6_PORTR</name>
<dbReference type="EMBL" id="VSRR010008764">
    <property type="protein sequence ID" value="MPC49265.1"/>
    <property type="molecule type" value="Genomic_DNA"/>
</dbReference>
<evidence type="ECO:0000313" key="1">
    <source>
        <dbReference type="EMBL" id="MPC49265.1"/>
    </source>
</evidence>
<proteinExistence type="predicted"/>
<comment type="caution">
    <text evidence="1">The sequence shown here is derived from an EMBL/GenBank/DDBJ whole genome shotgun (WGS) entry which is preliminary data.</text>
</comment>
<reference evidence="1 2" key="1">
    <citation type="submission" date="2019-05" db="EMBL/GenBank/DDBJ databases">
        <title>Another draft genome of Portunus trituberculatus and its Hox gene families provides insights of decapod evolution.</title>
        <authorList>
            <person name="Jeong J.-H."/>
            <person name="Song I."/>
            <person name="Kim S."/>
            <person name="Choi T."/>
            <person name="Kim D."/>
            <person name="Ryu S."/>
            <person name="Kim W."/>
        </authorList>
    </citation>
    <scope>NUCLEOTIDE SEQUENCE [LARGE SCALE GENOMIC DNA]</scope>
    <source>
        <tissue evidence="1">Muscle</tissue>
    </source>
</reference>